<dbReference type="Proteomes" id="UP001500449">
    <property type="component" value="Unassembled WGS sequence"/>
</dbReference>
<evidence type="ECO:0000313" key="3">
    <source>
        <dbReference type="Proteomes" id="UP001500449"/>
    </source>
</evidence>
<feature type="compositionally biased region" description="Basic and acidic residues" evidence="1">
    <location>
        <begin position="143"/>
        <end position="152"/>
    </location>
</feature>
<feature type="region of interest" description="Disordered" evidence="1">
    <location>
        <begin position="1"/>
        <end position="122"/>
    </location>
</feature>
<sequence length="195" mass="21609">MCDRGPGLADDRREPLGHPLADRRAQEQPPHDLPDRDRQRRSRVPQPLPDDGDRQRHVARGHGLGEGLDVPAREAAVDADGRVVHREPVERQALRRGVQQEEPADAVPERPPRPGRLQHAAEQRDVRVEVVLAGRLGVAAVGVHREPLRQARDGPPVVDQPDPAAVYQHQPRTRPGGADRHHPPLGPNLHDDLLL</sequence>
<proteinExistence type="predicted"/>
<accession>A0ABN2NP34</accession>
<gene>
    <name evidence="2" type="ORF">GCM10009836_67690</name>
</gene>
<evidence type="ECO:0000256" key="1">
    <source>
        <dbReference type="SAM" id="MobiDB-lite"/>
    </source>
</evidence>
<feature type="compositionally biased region" description="Basic and acidic residues" evidence="1">
    <location>
        <begin position="71"/>
        <end position="93"/>
    </location>
</feature>
<dbReference type="EMBL" id="BAAAQK010000028">
    <property type="protein sequence ID" value="GAA1876773.1"/>
    <property type="molecule type" value="Genomic_DNA"/>
</dbReference>
<feature type="compositionally biased region" description="Basic and acidic residues" evidence="1">
    <location>
        <begin position="1"/>
        <end position="38"/>
    </location>
</feature>
<keyword evidence="3" id="KW-1185">Reference proteome</keyword>
<organism evidence="2 3">
    <name type="scientific">Pseudonocardia ailaonensis</name>
    <dbReference type="NCBI Taxonomy" id="367279"/>
    <lineage>
        <taxon>Bacteria</taxon>
        <taxon>Bacillati</taxon>
        <taxon>Actinomycetota</taxon>
        <taxon>Actinomycetes</taxon>
        <taxon>Pseudonocardiales</taxon>
        <taxon>Pseudonocardiaceae</taxon>
        <taxon>Pseudonocardia</taxon>
    </lineage>
</organism>
<feature type="region of interest" description="Disordered" evidence="1">
    <location>
        <begin position="143"/>
        <end position="195"/>
    </location>
</feature>
<evidence type="ECO:0000313" key="2">
    <source>
        <dbReference type="EMBL" id="GAA1876773.1"/>
    </source>
</evidence>
<comment type="caution">
    <text evidence="2">The sequence shown here is derived from an EMBL/GenBank/DDBJ whole genome shotgun (WGS) entry which is preliminary data.</text>
</comment>
<feature type="compositionally biased region" description="Low complexity" evidence="1">
    <location>
        <begin position="155"/>
        <end position="166"/>
    </location>
</feature>
<protein>
    <submittedName>
        <fullName evidence="2">Uncharacterized protein</fullName>
    </submittedName>
</protein>
<name>A0ABN2NP34_9PSEU</name>
<reference evidence="2 3" key="1">
    <citation type="journal article" date="2019" name="Int. J. Syst. Evol. Microbiol.">
        <title>The Global Catalogue of Microorganisms (GCM) 10K type strain sequencing project: providing services to taxonomists for standard genome sequencing and annotation.</title>
        <authorList>
            <consortium name="The Broad Institute Genomics Platform"/>
            <consortium name="The Broad Institute Genome Sequencing Center for Infectious Disease"/>
            <person name="Wu L."/>
            <person name="Ma J."/>
        </authorList>
    </citation>
    <scope>NUCLEOTIDE SEQUENCE [LARGE SCALE GENOMIC DNA]</scope>
    <source>
        <strain evidence="2 3">JCM 16009</strain>
    </source>
</reference>